<organism evidence="2 3">
    <name type="scientific">Xylona heveae (strain CBS 132557 / TC161)</name>
    <dbReference type="NCBI Taxonomy" id="1328760"/>
    <lineage>
        <taxon>Eukaryota</taxon>
        <taxon>Fungi</taxon>
        <taxon>Dikarya</taxon>
        <taxon>Ascomycota</taxon>
        <taxon>Pezizomycotina</taxon>
        <taxon>Xylonomycetes</taxon>
        <taxon>Xylonales</taxon>
        <taxon>Xylonaceae</taxon>
        <taxon>Xylona</taxon>
    </lineage>
</organism>
<name>A0A165IR45_XYLHT</name>
<protein>
    <recommendedName>
        <fullName evidence="4">BTB domain-containing protein</fullName>
    </recommendedName>
</protein>
<feature type="region of interest" description="Disordered" evidence="1">
    <location>
        <begin position="113"/>
        <end position="134"/>
    </location>
</feature>
<evidence type="ECO:0008006" key="4">
    <source>
        <dbReference type="Google" id="ProtNLM"/>
    </source>
</evidence>
<gene>
    <name evidence="2" type="ORF">L228DRAFT_65566</name>
</gene>
<dbReference type="InParanoid" id="A0A165IR45"/>
<evidence type="ECO:0000256" key="1">
    <source>
        <dbReference type="SAM" id="MobiDB-lite"/>
    </source>
</evidence>
<accession>A0A165IR45</accession>
<evidence type="ECO:0000313" key="3">
    <source>
        <dbReference type="Proteomes" id="UP000076632"/>
    </source>
</evidence>
<proteinExistence type="predicted"/>
<feature type="compositionally biased region" description="Basic residues" evidence="1">
    <location>
        <begin position="26"/>
        <end position="37"/>
    </location>
</feature>
<dbReference type="PANTHER" id="PTHR38119:SF1">
    <property type="entry name" value="BTB DOMAIN-CONTAINING PROTEIN"/>
    <property type="match status" value="1"/>
</dbReference>
<dbReference type="AlphaFoldDB" id="A0A165IR45"/>
<dbReference type="OMA" id="WRYELDP"/>
<feature type="region of interest" description="Disordered" evidence="1">
    <location>
        <begin position="378"/>
        <end position="399"/>
    </location>
</feature>
<dbReference type="RefSeq" id="XP_018190818.1">
    <property type="nucleotide sequence ID" value="XM_018336804.1"/>
</dbReference>
<dbReference type="GeneID" id="28901941"/>
<feature type="compositionally biased region" description="Pro residues" evidence="1">
    <location>
        <begin position="382"/>
        <end position="391"/>
    </location>
</feature>
<sequence length="520" mass="58040">MVSHSESSERTLTLRRPPSISSRASSTRRHRTSRSHHGSSSYQPQNEFPIFTHSGDVEILISVGAQEQRYLLHRLILAQSSGFFEAGTSEEWSRAQANGASQAQGLAVIGETPSAGQGVTRPGPSSHSRDAQRPRWRYELDGGNRPDEIPMLVQKNPSTSIFGGVHTPRPPPVRNKPPAPQAGFFRSMANFSSIQIPTSRPPDDPADDLLRDYDNMLRIFYNYSPTLDNVNIANAYVECKSLLALADMYDALEVVGPRIDHHLLQFQGRLWKQIAKYPPSYLKLGYLARSRIIFAEALIHVVGQWPSGANQLRNHLPGSMLDLIEDKVEDLEDLKCKIEGRLFRLTLTTAKGERVTPTNSYIDWLAVSLFRQWLAENTSSALPPPPPPPPRSIVRASQTGSAADSYQATSLPRAPPSALPINTGRIYRLLGVGGSAYLGHDELKRFLKLRPEDYTRDSLRRFERRMDELKSMAREIVRPLMRNYLQLDLGKDGSGSGSGGSLGYLTCTRVEEQDFLWEAD</sequence>
<evidence type="ECO:0000313" key="2">
    <source>
        <dbReference type="EMBL" id="KZF25263.1"/>
    </source>
</evidence>
<feature type="compositionally biased region" description="Low complexity" evidence="1">
    <location>
        <begin position="15"/>
        <end position="25"/>
    </location>
</feature>
<dbReference type="STRING" id="1328760.A0A165IR45"/>
<keyword evidence="3" id="KW-1185">Reference proteome</keyword>
<dbReference type="EMBL" id="KV407455">
    <property type="protein sequence ID" value="KZF25263.1"/>
    <property type="molecule type" value="Genomic_DNA"/>
</dbReference>
<reference evidence="2 3" key="1">
    <citation type="journal article" date="2016" name="Fungal Biol.">
        <title>The genome of Xylona heveae provides a window into fungal endophytism.</title>
        <authorList>
            <person name="Gazis R."/>
            <person name="Kuo A."/>
            <person name="Riley R."/>
            <person name="LaButti K."/>
            <person name="Lipzen A."/>
            <person name="Lin J."/>
            <person name="Amirebrahimi M."/>
            <person name="Hesse C.N."/>
            <person name="Spatafora J.W."/>
            <person name="Henrissat B."/>
            <person name="Hainaut M."/>
            <person name="Grigoriev I.V."/>
            <person name="Hibbett D.S."/>
        </authorList>
    </citation>
    <scope>NUCLEOTIDE SEQUENCE [LARGE SCALE GENOMIC DNA]</scope>
    <source>
        <strain evidence="2 3">TC161</strain>
    </source>
</reference>
<dbReference type="Proteomes" id="UP000076632">
    <property type="component" value="Unassembled WGS sequence"/>
</dbReference>
<dbReference type="OrthoDB" id="5280838at2759"/>
<feature type="region of interest" description="Disordered" evidence="1">
    <location>
        <begin position="1"/>
        <end position="49"/>
    </location>
</feature>
<dbReference type="PANTHER" id="PTHR38119">
    <property type="entry name" value="BTB DOMAIN-CONTAINING PROTEIN-RELATED"/>
    <property type="match status" value="1"/>
</dbReference>